<keyword evidence="2" id="KW-1185">Reference proteome</keyword>
<gene>
    <name evidence="1" type="ORF">M9Y10_026653</name>
</gene>
<sequence length="148" mass="17140">MNFNSISEFENGLGYSKNINVTFLKNNIKRIKGALKYMDENKEYRVFGELKDIIFKLFDFTILPTFIELCTSRDCDAKTKEGIINLLTIGARGFNEIDREDYEKGLMDAAENFKTNGKFTEKDISIFKEINRFILKTDVELMNLAGDF</sequence>
<evidence type="ECO:0000313" key="2">
    <source>
        <dbReference type="Proteomes" id="UP001470230"/>
    </source>
</evidence>
<dbReference type="Proteomes" id="UP001470230">
    <property type="component" value="Unassembled WGS sequence"/>
</dbReference>
<evidence type="ECO:0000313" key="1">
    <source>
        <dbReference type="EMBL" id="KAK8841709.1"/>
    </source>
</evidence>
<proteinExistence type="predicted"/>
<dbReference type="EMBL" id="JAPFFF010000040">
    <property type="protein sequence ID" value="KAK8841709.1"/>
    <property type="molecule type" value="Genomic_DNA"/>
</dbReference>
<organism evidence="1 2">
    <name type="scientific">Tritrichomonas musculus</name>
    <dbReference type="NCBI Taxonomy" id="1915356"/>
    <lineage>
        <taxon>Eukaryota</taxon>
        <taxon>Metamonada</taxon>
        <taxon>Parabasalia</taxon>
        <taxon>Tritrichomonadida</taxon>
        <taxon>Tritrichomonadidae</taxon>
        <taxon>Tritrichomonas</taxon>
    </lineage>
</organism>
<reference evidence="1 2" key="1">
    <citation type="submission" date="2024-04" db="EMBL/GenBank/DDBJ databases">
        <title>Tritrichomonas musculus Genome.</title>
        <authorList>
            <person name="Alves-Ferreira E."/>
            <person name="Grigg M."/>
            <person name="Lorenzi H."/>
            <person name="Galac M."/>
        </authorList>
    </citation>
    <scope>NUCLEOTIDE SEQUENCE [LARGE SCALE GENOMIC DNA]</scope>
    <source>
        <strain evidence="1 2">EAF2021</strain>
    </source>
</reference>
<accession>A0ABR2H658</accession>
<protein>
    <submittedName>
        <fullName evidence="1">Uncharacterized protein</fullName>
    </submittedName>
</protein>
<comment type="caution">
    <text evidence="1">The sequence shown here is derived from an EMBL/GenBank/DDBJ whole genome shotgun (WGS) entry which is preliminary data.</text>
</comment>
<name>A0ABR2H658_9EUKA</name>